<dbReference type="EMBL" id="CP026107">
    <property type="protein sequence ID" value="AUT73719.1"/>
    <property type="molecule type" value="Genomic_DNA"/>
</dbReference>
<evidence type="ECO:0000313" key="1">
    <source>
        <dbReference type="EMBL" id="AUT73719.1"/>
    </source>
</evidence>
<organism evidence="1 4">
    <name type="scientific">Paraburkholderia hospita</name>
    <dbReference type="NCBI Taxonomy" id="169430"/>
    <lineage>
        <taxon>Bacteria</taxon>
        <taxon>Pseudomonadati</taxon>
        <taxon>Pseudomonadota</taxon>
        <taxon>Betaproteobacteria</taxon>
        <taxon>Burkholderiales</taxon>
        <taxon>Burkholderiaceae</taxon>
        <taxon>Paraburkholderia</taxon>
    </lineage>
</organism>
<dbReference type="RefSeq" id="WP_009770003.1">
    <property type="nucleotide sequence ID" value="NZ_AKAU01000256.1"/>
</dbReference>
<dbReference type="EMBL" id="AKAU01000256">
    <property type="protein sequence ID" value="EIM95109.1"/>
    <property type="molecule type" value="Genomic_DNA"/>
</dbReference>
<reference evidence="1 4" key="2">
    <citation type="submission" date="2018-01" db="EMBL/GenBank/DDBJ databases">
        <title>Species boundaries and ecological features among Paraburkholderia terrae DSMZ17804T, P. hospita DSMZ17164T and P. caribensis DSMZ13236T.</title>
        <authorList>
            <person name="Pratama A.A."/>
        </authorList>
    </citation>
    <scope>NUCLEOTIDE SEQUENCE [LARGE SCALE GENOMIC DNA]</scope>
    <source>
        <strain evidence="1 4">DSM 17164</strain>
    </source>
</reference>
<dbReference type="Proteomes" id="UP000236649">
    <property type="component" value="Chromosome 3"/>
</dbReference>
<dbReference type="Proteomes" id="UP000004980">
    <property type="component" value="Unassembled WGS sequence"/>
</dbReference>
<evidence type="ECO:0000313" key="3">
    <source>
        <dbReference type="Proteomes" id="UP000004980"/>
    </source>
</evidence>
<proteinExistence type="predicted"/>
<dbReference type="GeneID" id="55533688"/>
<dbReference type="KEGG" id="phs:C2L64_35915"/>
<name>A0AAN1MNQ0_9BURK</name>
<sequence>MSAVNAVATTDTDPAQDEIHLTDAVVQQPVLQPYVDSARYAKCVEVSKRIRWDIDRDVVRGREFDFTKKFLPDGLSFVDRLSFLNAIECRLLSQIQGRSYANIFGLVERFIGAKVLDVSRDHWLGDQIALEALVRFTDEELKHQELFRRIETMIGMGMPAGYTFDPQPDEVASFVLAKSTWAVLALTCLIELFTQAHYRASIEPDSELSPLFKEVFLFHWKEESQHAILDELEWVRENAKLSSQDLDVAVDDLIALVRAVDEILQAQAAADTRYFIGLCSRPKTPVEIESVMETVLAAYRFQYIVSGVQIPRFGAMLNAMTTPAQALRISEALAPIMD</sequence>
<dbReference type="InterPro" id="IPR009078">
    <property type="entry name" value="Ferritin-like_SF"/>
</dbReference>
<reference evidence="2 3" key="1">
    <citation type="journal article" date="2012" name="J. Bacteriol.">
        <title>Draft Genome Sequence of the Soil Bacterium Burkholderia terrae Strain BS001, Which Interacts with Fungal Surface Structures.</title>
        <authorList>
            <person name="Nazir R."/>
            <person name="Hansen M.A."/>
            <person name="Sorensen S."/>
            <person name="van Elsas J.D."/>
        </authorList>
    </citation>
    <scope>NUCLEOTIDE SEQUENCE [LARGE SCALE GENOMIC DNA]</scope>
    <source>
        <strain evidence="2 3">BS001</strain>
    </source>
</reference>
<evidence type="ECO:0000313" key="2">
    <source>
        <dbReference type="EMBL" id="EIM95109.1"/>
    </source>
</evidence>
<evidence type="ECO:0000313" key="4">
    <source>
        <dbReference type="Proteomes" id="UP000236649"/>
    </source>
</evidence>
<gene>
    <name evidence="1" type="ORF">C2L64_35915</name>
    <name evidence="2" type="ORF">WQE_41054</name>
</gene>
<dbReference type="SUPFAM" id="SSF47240">
    <property type="entry name" value="Ferritin-like"/>
    <property type="match status" value="1"/>
</dbReference>
<accession>A0AAN1MNQ0</accession>
<dbReference type="AlphaFoldDB" id="A0AAN1MNQ0"/>
<keyword evidence="3" id="KW-1185">Reference proteome</keyword>
<protein>
    <submittedName>
        <fullName evidence="1">Uncharacterized protein</fullName>
    </submittedName>
</protein>